<accession>X1KXW4</accession>
<proteinExistence type="predicted"/>
<protein>
    <submittedName>
        <fullName evidence="1">Uncharacterized protein</fullName>
    </submittedName>
</protein>
<dbReference type="EMBL" id="BARV01006370">
    <property type="protein sequence ID" value="GAI11932.1"/>
    <property type="molecule type" value="Genomic_DNA"/>
</dbReference>
<name>X1KXW4_9ZZZZ</name>
<evidence type="ECO:0000313" key="1">
    <source>
        <dbReference type="EMBL" id="GAI11932.1"/>
    </source>
</evidence>
<gene>
    <name evidence="1" type="ORF">S06H3_13049</name>
</gene>
<reference evidence="1" key="1">
    <citation type="journal article" date="2014" name="Front. Microbiol.">
        <title>High frequency of phylogenetically diverse reductive dehalogenase-homologous genes in deep subseafloor sedimentary metagenomes.</title>
        <authorList>
            <person name="Kawai M."/>
            <person name="Futagami T."/>
            <person name="Toyoda A."/>
            <person name="Takaki Y."/>
            <person name="Nishi S."/>
            <person name="Hori S."/>
            <person name="Arai W."/>
            <person name="Tsubouchi T."/>
            <person name="Morono Y."/>
            <person name="Uchiyama I."/>
            <person name="Ito T."/>
            <person name="Fujiyama A."/>
            <person name="Inagaki F."/>
            <person name="Takami H."/>
        </authorList>
    </citation>
    <scope>NUCLEOTIDE SEQUENCE</scope>
    <source>
        <strain evidence="1">Expedition CK06-06</strain>
    </source>
</reference>
<comment type="caution">
    <text evidence="1">The sequence shown here is derived from an EMBL/GenBank/DDBJ whole genome shotgun (WGS) entry which is preliminary data.</text>
</comment>
<dbReference type="AlphaFoldDB" id="X1KXW4"/>
<sequence>MDGSIVRKELEYAGITKPLPVAGVPKGVRAKLHVWGRNNMSISQGMGIYWFVADPDGTVVEVYEDWGRCI</sequence>
<organism evidence="1">
    <name type="scientific">marine sediment metagenome</name>
    <dbReference type="NCBI Taxonomy" id="412755"/>
    <lineage>
        <taxon>unclassified sequences</taxon>
        <taxon>metagenomes</taxon>
        <taxon>ecological metagenomes</taxon>
    </lineage>
</organism>